<keyword evidence="2" id="KW-1185">Reference proteome</keyword>
<evidence type="ECO:0000256" key="1">
    <source>
        <dbReference type="SAM" id="MobiDB-lite"/>
    </source>
</evidence>
<gene>
    <name evidence="3" type="primary">LOC139075813</name>
</gene>
<proteinExistence type="predicted"/>
<dbReference type="Proteomes" id="UP001652662">
    <property type="component" value="Chromosome 14"/>
</dbReference>
<organism evidence="2 3">
    <name type="scientific">Equus przewalskii</name>
    <name type="common">Przewalski's horse</name>
    <name type="synonym">Equus caballus przewalskii</name>
    <dbReference type="NCBI Taxonomy" id="9798"/>
    <lineage>
        <taxon>Eukaryota</taxon>
        <taxon>Metazoa</taxon>
        <taxon>Chordata</taxon>
        <taxon>Craniata</taxon>
        <taxon>Vertebrata</taxon>
        <taxon>Euteleostomi</taxon>
        <taxon>Mammalia</taxon>
        <taxon>Eutheria</taxon>
        <taxon>Laurasiatheria</taxon>
        <taxon>Perissodactyla</taxon>
        <taxon>Equidae</taxon>
        <taxon>Equus</taxon>
    </lineage>
</organism>
<reference evidence="3" key="1">
    <citation type="submission" date="2025-08" db="UniProtKB">
        <authorList>
            <consortium name="RefSeq"/>
        </authorList>
    </citation>
    <scope>IDENTIFICATION</scope>
    <source>
        <tissue evidence="3">Blood</tissue>
    </source>
</reference>
<evidence type="ECO:0000313" key="2">
    <source>
        <dbReference type="Proteomes" id="UP001652662"/>
    </source>
</evidence>
<dbReference type="GeneID" id="139075813"/>
<feature type="compositionally biased region" description="Basic and acidic residues" evidence="1">
    <location>
        <begin position="1"/>
        <end position="32"/>
    </location>
</feature>
<feature type="region of interest" description="Disordered" evidence="1">
    <location>
        <begin position="1"/>
        <end position="49"/>
    </location>
</feature>
<sequence length="225" mass="25438">MAWGRRQDSRPREQPLPRSGDRKCLGVSRDQEEGQCGRSRGNNKESDRRQAFGIQARNQALPLLGSMLSSGRHDAHWKRKALNSDLLSGEWRGQFHSDFDHVICFGWWDISKESKQRFDKGLHTGDLLSWISALGSSRCEEPRDERSSKEKEVQPHQLCSPPVHSCTFFIVGPSSCGTWDAASAWLDEQCHVRAQDSNQRNTGPLAAERANLTTRPWGQPLKNCS</sequence>
<evidence type="ECO:0000313" key="3">
    <source>
        <dbReference type="RefSeq" id="XP_070430463.1"/>
    </source>
</evidence>
<dbReference type="RefSeq" id="XP_070430463.1">
    <property type="nucleotide sequence ID" value="XM_070574362.1"/>
</dbReference>
<accession>A0ABM4KQJ4</accession>
<protein>
    <submittedName>
        <fullName evidence="3">Uncharacterized protein</fullName>
    </submittedName>
</protein>
<name>A0ABM4KQJ4_EQUPR</name>